<dbReference type="Proteomes" id="UP000035642">
    <property type="component" value="Unassembled WGS sequence"/>
</dbReference>
<reference evidence="7" key="1">
    <citation type="submission" date="2012-09" db="EMBL/GenBank/DDBJ databases">
        <authorList>
            <person name="Martin A.A."/>
        </authorList>
    </citation>
    <scope>NUCLEOTIDE SEQUENCE</scope>
</reference>
<dbReference type="InterPro" id="IPR050355">
    <property type="entry name" value="RCF1"/>
</dbReference>
<evidence type="ECO:0000256" key="5">
    <source>
        <dbReference type="SAM" id="Phobius"/>
    </source>
</evidence>
<keyword evidence="3 5" id="KW-1133">Transmembrane helix</keyword>
<dbReference type="GO" id="GO:0097250">
    <property type="term" value="P:mitochondrial respirasome assembly"/>
    <property type="evidence" value="ECO:0007669"/>
    <property type="project" value="TreeGrafter"/>
</dbReference>
<dbReference type="PANTHER" id="PTHR12297">
    <property type="entry name" value="HYPOXIA-INDUCBILE GENE 1 HIG1 -RELATED"/>
    <property type="match status" value="1"/>
</dbReference>
<dbReference type="InterPro" id="IPR007667">
    <property type="entry name" value="Hypoxia_induced_domain"/>
</dbReference>
<protein>
    <submittedName>
        <fullName evidence="8">HIG1 domain-containing protein</fullName>
    </submittedName>
</protein>
<sequence>MPESLTPSHASTDYKQHMKWLVEREKYRSAVPMIPQDFSQGSHSKRLSTTVLNRAISNPFVPLGMVATVGCLMGMALCNSKKAQLYMRGRCLAQGLTVVALVGGALLFGIAWKGQVDRNLLTQTPP</sequence>
<reference evidence="8" key="2">
    <citation type="submission" date="2017-02" db="UniProtKB">
        <authorList>
            <consortium name="WormBaseParasite"/>
        </authorList>
    </citation>
    <scope>IDENTIFICATION</scope>
</reference>
<dbReference type="AlphaFoldDB" id="A0A0K0DEB7"/>
<dbReference type="Pfam" id="PF04588">
    <property type="entry name" value="HIG_1_N"/>
    <property type="match status" value="1"/>
</dbReference>
<comment type="subcellular location">
    <subcellularLocation>
        <location evidence="1">Mitochondrion membrane</location>
    </subcellularLocation>
</comment>
<proteinExistence type="predicted"/>
<feature type="transmembrane region" description="Helical" evidence="5">
    <location>
        <begin position="91"/>
        <end position="112"/>
    </location>
</feature>
<dbReference type="WBParaSite" id="ACAC_0000917101-mRNA-1">
    <property type="protein sequence ID" value="ACAC_0000917101-mRNA-1"/>
    <property type="gene ID" value="ACAC_0000917101"/>
</dbReference>
<dbReference type="STRING" id="6313.A0A0K0DEB7"/>
<name>A0A0K0DEB7_ANGCA</name>
<evidence type="ECO:0000259" key="6">
    <source>
        <dbReference type="PROSITE" id="PS51503"/>
    </source>
</evidence>
<evidence type="ECO:0000313" key="8">
    <source>
        <dbReference type="WBParaSite" id="ACAC_0000917101-mRNA-1"/>
    </source>
</evidence>
<organism evidence="7 8">
    <name type="scientific">Angiostrongylus cantonensis</name>
    <name type="common">Rat lungworm</name>
    <dbReference type="NCBI Taxonomy" id="6313"/>
    <lineage>
        <taxon>Eukaryota</taxon>
        <taxon>Metazoa</taxon>
        <taxon>Ecdysozoa</taxon>
        <taxon>Nematoda</taxon>
        <taxon>Chromadorea</taxon>
        <taxon>Rhabditida</taxon>
        <taxon>Rhabditina</taxon>
        <taxon>Rhabditomorpha</taxon>
        <taxon>Strongyloidea</taxon>
        <taxon>Metastrongylidae</taxon>
        <taxon>Angiostrongylus</taxon>
    </lineage>
</organism>
<dbReference type="Gene3D" id="6.10.140.1320">
    <property type="match status" value="1"/>
</dbReference>
<keyword evidence="2 5" id="KW-0812">Transmembrane</keyword>
<keyword evidence="7" id="KW-1185">Reference proteome</keyword>
<evidence type="ECO:0000313" key="7">
    <source>
        <dbReference type="Proteomes" id="UP000035642"/>
    </source>
</evidence>
<keyword evidence="4 5" id="KW-0472">Membrane</keyword>
<evidence type="ECO:0000256" key="2">
    <source>
        <dbReference type="ARBA" id="ARBA00022692"/>
    </source>
</evidence>
<evidence type="ECO:0000256" key="1">
    <source>
        <dbReference type="ARBA" id="ARBA00004325"/>
    </source>
</evidence>
<accession>A0A0K0DEB7</accession>
<dbReference type="PANTHER" id="PTHR12297:SF18">
    <property type="entry name" value="HIG1 DOMAIN FAMILY MEMBER 2A"/>
    <property type="match status" value="1"/>
</dbReference>
<feature type="transmembrane region" description="Helical" evidence="5">
    <location>
        <begin position="60"/>
        <end position="79"/>
    </location>
</feature>
<feature type="domain" description="HIG1" evidence="6">
    <location>
        <begin position="32"/>
        <end position="119"/>
    </location>
</feature>
<evidence type="ECO:0000256" key="3">
    <source>
        <dbReference type="ARBA" id="ARBA00022989"/>
    </source>
</evidence>
<dbReference type="GO" id="GO:0031966">
    <property type="term" value="C:mitochondrial membrane"/>
    <property type="evidence" value="ECO:0007669"/>
    <property type="project" value="UniProtKB-SubCell"/>
</dbReference>
<evidence type="ECO:0000256" key="4">
    <source>
        <dbReference type="ARBA" id="ARBA00023136"/>
    </source>
</evidence>
<dbReference type="PROSITE" id="PS51503">
    <property type="entry name" value="HIG1"/>
    <property type="match status" value="1"/>
</dbReference>